<evidence type="ECO:0000259" key="2">
    <source>
        <dbReference type="Pfam" id="PF14244"/>
    </source>
</evidence>
<dbReference type="OrthoDB" id="1930691at2759"/>
<protein>
    <recommendedName>
        <fullName evidence="2">Retrotransposon Copia-like N-terminal domain-containing protein</fullName>
    </recommendedName>
</protein>
<dbReference type="InterPro" id="IPR029472">
    <property type="entry name" value="Copia-like_N"/>
</dbReference>
<keyword evidence="4" id="KW-1185">Reference proteome</keyword>
<feature type="domain" description="Retrotransposon Copia-like N-terminal" evidence="2">
    <location>
        <begin position="4"/>
        <end position="42"/>
    </location>
</feature>
<feature type="region of interest" description="Disordered" evidence="1">
    <location>
        <begin position="195"/>
        <end position="243"/>
    </location>
</feature>
<name>A0A1R3FV75_9ROSI</name>
<dbReference type="PANTHER" id="PTHR47481">
    <property type="match status" value="1"/>
</dbReference>
<dbReference type="Proteomes" id="UP000187203">
    <property type="component" value="Unassembled WGS sequence"/>
</dbReference>
<feature type="compositionally biased region" description="Polar residues" evidence="1">
    <location>
        <begin position="222"/>
        <end position="243"/>
    </location>
</feature>
<evidence type="ECO:0000256" key="1">
    <source>
        <dbReference type="SAM" id="MobiDB-lite"/>
    </source>
</evidence>
<dbReference type="STRING" id="93759.A0A1R3FV75"/>
<comment type="caution">
    <text evidence="3">The sequence shown here is derived from an EMBL/GenBank/DDBJ whole genome shotgun (WGS) entry which is preliminary data.</text>
</comment>
<accession>A0A1R3FV75</accession>
<dbReference type="EMBL" id="AWUE01024787">
    <property type="protein sequence ID" value="OMO49753.1"/>
    <property type="molecule type" value="Genomic_DNA"/>
</dbReference>
<feature type="compositionally biased region" description="Polar residues" evidence="1">
    <location>
        <begin position="198"/>
        <end position="214"/>
    </location>
</feature>
<dbReference type="Pfam" id="PF14244">
    <property type="entry name" value="Retrotran_gag_3"/>
    <property type="match status" value="1"/>
</dbReference>
<organism evidence="3 4">
    <name type="scientific">Corchorus olitorius</name>
    <dbReference type="NCBI Taxonomy" id="93759"/>
    <lineage>
        <taxon>Eukaryota</taxon>
        <taxon>Viridiplantae</taxon>
        <taxon>Streptophyta</taxon>
        <taxon>Embryophyta</taxon>
        <taxon>Tracheophyta</taxon>
        <taxon>Spermatophyta</taxon>
        <taxon>Magnoliopsida</taxon>
        <taxon>eudicotyledons</taxon>
        <taxon>Gunneridae</taxon>
        <taxon>Pentapetalae</taxon>
        <taxon>rosids</taxon>
        <taxon>malvids</taxon>
        <taxon>Malvales</taxon>
        <taxon>Malvaceae</taxon>
        <taxon>Grewioideae</taxon>
        <taxon>Apeibeae</taxon>
        <taxon>Corchorus</taxon>
    </lineage>
</organism>
<reference evidence="4" key="1">
    <citation type="submission" date="2013-09" db="EMBL/GenBank/DDBJ databases">
        <title>Corchorus olitorius genome sequencing.</title>
        <authorList>
            <person name="Alam M."/>
            <person name="Haque M.S."/>
            <person name="Islam M.S."/>
            <person name="Emdad E.M."/>
            <person name="Islam M.M."/>
            <person name="Ahmed B."/>
            <person name="Halim A."/>
            <person name="Hossen Q.M.M."/>
            <person name="Hossain M.Z."/>
            <person name="Ahmed R."/>
            <person name="Khan M.M."/>
            <person name="Islam R."/>
            <person name="Rashid M.M."/>
            <person name="Khan S.A."/>
            <person name="Rahman M.S."/>
            <person name="Alam M."/>
            <person name="Yahiya A.S."/>
            <person name="Khan M.S."/>
            <person name="Azam M.S."/>
            <person name="Haque T."/>
            <person name="Lashkar M.Z.H."/>
            <person name="Akhand A.I."/>
            <person name="Morshed G."/>
            <person name="Roy S."/>
            <person name="Uddin K.S."/>
            <person name="Rabeya T."/>
            <person name="Hossain A.S."/>
            <person name="Chowdhury A."/>
            <person name="Snigdha A.R."/>
            <person name="Mortoza M.S."/>
            <person name="Matin S.A."/>
            <person name="Hoque S.M.E."/>
            <person name="Islam M.K."/>
            <person name="Roy D.K."/>
            <person name="Haider R."/>
            <person name="Moosa M.M."/>
            <person name="Elias S.M."/>
            <person name="Hasan A.M."/>
            <person name="Jahan S."/>
            <person name="Shafiuddin M."/>
            <person name="Mahmood N."/>
            <person name="Shommy N.S."/>
        </authorList>
    </citation>
    <scope>NUCLEOTIDE SEQUENCE [LARGE SCALE GENOMIC DNA]</scope>
    <source>
        <strain evidence="4">cv. O-4</strain>
    </source>
</reference>
<gene>
    <name evidence="3" type="ORF">COLO4_38403</name>
</gene>
<proteinExistence type="predicted"/>
<sequence length="339" mass="36905">MGNFVSLKFTSKNFLLWKTQILGLIESQDMLGFVNGATPMPKSHVSKDEDVNQEKENPDYVVWRRSDRLLCGWITGTLSEEALGLVVGLETSAEVWKDGHSMADYIRIFKNICDDLAAIGKVVDDRAKVFGLLRGLGSDLESFITAMLKPPIPPCNDLIQLLQGHETMKTLHQTSKSPNLNMAFMVNRNDGYGGGSSNGFLSHGNNSQDDSCSSADEDTLGKPTTSTPLHVSETQSLEDMSLGTSSLPNVSCATTPSHSSTPANATDVTLTNEEVHNPDPFIPVDHIQQEEAAIDSEPLVPSTNSSPIATRQSHSITKPNSRYFNDDFCFIATSLPKVS</sequence>
<dbReference type="PANTHER" id="PTHR47481:SF10">
    <property type="entry name" value="COPIA-LIKE POLYPROTEIN_RETROTRANSPOSON"/>
    <property type="match status" value="1"/>
</dbReference>
<evidence type="ECO:0000313" key="4">
    <source>
        <dbReference type="Proteomes" id="UP000187203"/>
    </source>
</evidence>
<dbReference type="AlphaFoldDB" id="A0A1R3FV75"/>
<evidence type="ECO:0000313" key="3">
    <source>
        <dbReference type="EMBL" id="OMO49753.1"/>
    </source>
</evidence>